<dbReference type="GO" id="GO:0005524">
    <property type="term" value="F:ATP binding"/>
    <property type="evidence" value="ECO:0007669"/>
    <property type="project" value="UniProtKB-UniRule"/>
</dbReference>
<dbReference type="SMR" id="A0A8T3C388"/>
<dbReference type="Gene3D" id="3.30.200.20">
    <property type="entry name" value="Phosphorylase Kinase, domain 1"/>
    <property type="match status" value="1"/>
</dbReference>
<dbReference type="InterPro" id="IPR051343">
    <property type="entry name" value="G-type_lectin_kinases/EP1-like"/>
</dbReference>
<dbReference type="Proteomes" id="UP000829196">
    <property type="component" value="Unassembled WGS sequence"/>
</dbReference>
<keyword evidence="8" id="KW-0430">Lectin</keyword>
<evidence type="ECO:0000256" key="9">
    <source>
        <dbReference type="ARBA" id="ARBA00022741"/>
    </source>
</evidence>
<dbReference type="InterPro" id="IPR036426">
    <property type="entry name" value="Bulb-type_lectin_dom_sf"/>
</dbReference>
<evidence type="ECO:0000256" key="19">
    <source>
        <dbReference type="PIRNR" id="PIRNR000641"/>
    </source>
</evidence>
<keyword evidence="15" id="KW-0675">Receptor</keyword>
<evidence type="ECO:0000256" key="1">
    <source>
        <dbReference type="ARBA" id="ARBA00004479"/>
    </source>
</evidence>
<dbReference type="AlphaFoldDB" id="A0A8T3C388"/>
<evidence type="ECO:0000256" key="4">
    <source>
        <dbReference type="ARBA" id="ARBA00022553"/>
    </source>
</evidence>
<organism evidence="25 26">
    <name type="scientific">Dendrobium nobile</name>
    <name type="common">Orchid</name>
    <dbReference type="NCBI Taxonomy" id="94219"/>
    <lineage>
        <taxon>Eukaryota</taxon>
        <taxon>Viridiplantae</taxon>
        <taxon>Streptophyta</taxon>
        <taxon>Embryophyta</taxon>
        <taxon>Tracheophyta</taxon>
        <taxon>Spermatophyta</taxon>
        <taxon>Magnoliopsida</taxon>
        <taxon>Liliopsida</taxon>
        <taxon>Asparagales</taxon>
        <taxon>Orchidaceae</taxon>
        <taxon>Epidendroideae</taxon>
        <taxon>Malaxideae</taxon>
        <taxon>Dendrobiinae</taxon>
        <taxon>Dendrobium</taxon>
    </lineage>
</organism>
<dbReference type="CDD" id="cd01098">
    <property type="entry name" value="PAN_AP_plant"/>
    <property type="match status" value="1"/>
</dbReference>
<evidence type="ECO:0000256" key="8">
    <source>
        <dbReference type="ARBA" id="ARBA00022734"/>
    </source>
</evidence>
<dbReference type="EMBL" id="JAGYWB010000004">
    <property type="protein sequence ID" value="KAI0524147.1"/>
    <property type="molecule type" value="Genomic_DNA"/>
</dbReference>
<dbReference type="SUPFAM" id="SSF56112">
    <property type="entry name" value="Protein kinase-like (PK-like)"/>
    <property type="match status" value="1"/>
</dbReference>
<dbReference type="GO" id="GO:0016020">
    <property type="term" value="C:membrane"/>
    <property type="evidence" value="ECO:0007669"/>
    <property type="project" value="UniProtKB-SubCell"/>
</dbReference>
<evidence type="ECO:0000259" key="22">
    <source>
        <dbReference type="PROSITE" id="PS50011"/>
    </source>
</evidence>
<dbReference type="PROSITE" id="PS00108">
    <property type="entry name" value="PROTEIN_KINASE_ST"/>
    <property type="match status" value="1"/>
</dbReference>
<sequence length="845" mass="94486">MLPILTRGFPSSSTSTTITTMHRILLFIFLFLYQFLLSHAQLRFDYPTAKLNTTWVNNPSFTPNSIYFITGTKIRLLLLNSAGGGGPSFACGFLCAPPCHGFIFSIFVVNTTVEAELPDDSNAAPSLWSPNSDRLVGENATLHFTKDGDLILLDADGTFVWSTNTSNHSVSFMNLTSSGNLILLNNKNEAVWSSFDHPTDTVLNGQTLKLGQSLTSNSSATNTTRGKFYLSLQKHGFYAFVNSSPPQLYAELLNKPRKIANSTYLTFKDGRLDWPNDSLTLISNPGNWAVQFIRLEFDGHLRVYGIGQNFIPGVTILSDFTNFQLGYCDYPMACGEYGICSIGQCSCPVNVSDGDPSFFKLNSWGLVNRGCSPVNPISCQSAKSHRLLPLGNISYFNYVDENAVALRGTDEESCKQACLMNCSCKGAFFKYGRDFSLGDCYLPSEVFSLKNTSSMTYNSSAYIKIQIAPASNQTSFHPVAESSISKESNRINVLAAMLGSLVFTSVVAWVIILRCRRRRVEDMEDGDQFDQVRGVLVRFSFEELYLATQGFKRKLGEGGFGSVFWGTLNNGNKVAVKKLEGLGQGKKEFLAEVETIGSIHHINLVDLIGFCAEKSHRLLVYEYMPNGSLDQWIFGREEEEEEEAFLDWQTRRNIILDIAKGLCYLHEECRHRIAHLDIKPQNILLDEKFNAKVADFGMSKLIDRDQREVMTRMRGTPGYLAPEWLTSIITEKVDVYSFGVVVLEIMCGRKNLDPSQPEEAVQLIALLETFKIHSSPDAFLNNNRSIWSDDEDAIKLLGLAMWCLQSDSKRRPAMSMVVKVLEGLEEVESNIDYDFFGTHQNFADE</sequence>
<evidence type="ECO:0000256" key="2">
    <source>
        <dbReference type="ARBA" id="ARBA00022527"/>
    </source>
</evidence>
<dbReference type="InterPro" id="IPR011009">
    <property type="entry name" value="Kinase-like_dom_sf"/>
</dbReference>
<evidence type="ECO:0000256" key="5">
    <source>
        <dbReference type="ARBA" id="ARBA00022679"/>
    </source>
</evidence>
<dbReference type="GO" id="GO:0004674">
    <property type="term" value="F:protein serine/threonine kinase activity"/>
    <property type="evidence" value="ECO:0007669"/>
    <property type="project" value="UniProtKB-KW"/>
</dbReference>
<dbReference type="Pfam" id="PF00069">
    <property type="entry name" value="Pkinase"/>
    <property type="match status" value="1"/>
</dbReference>
<dbReference type="SUPFAM" id="SSF51110">
    <property type="entry name" value="alpha-D-mannose-specific plant lectins"/>
    <property type="match status" value="1"/>
</dbReference>
<keyword evidence="5 19" id="KW-0808">Transferase</keyword>
<dbReference type="InterPro" id="IPR000719">
    <property type="entry name" value="Prot_kinase_dom"/>
</dbReference>
<dbReference type="PANTHER" id="PTHR47976:SF110">
    <property type="entry name" value="RECEPTOR-LIKE SERINE_THREONINE-PROTEIN KINASE"/>
    <property type="match status" value="1"/>
</dbReference>
<reference evidence="25" key="1">
    <citation type="journal article" date="2022" name="Front. Genet.">
        <title>Chromosome-Scale Assembly of the Dendrobium nobile Genome Provides Insights Into the Molecular Mechanism of the Biosynthesis of the Medicinal Active Ingredient of Dendrobium.</title>
        <authorList>
            <person name="Xu Q."/>
            <person name="Niu S.-C."/>
            <person name="Li K.-L."/>
            <person name="Zheng P.-J."/>
            <person name="Zhang X.-J."/>
            <person name="Jia Y."/>
            <person name="Liu Y."/>
            <person name="Niu Y.-X."/>
            <person name="Yu L.-H."/>
            <person name="Chen D.-F."/>
            <person name="Zhang G.-Q."/>
        </authorList>
    </citation>
    <scope>NUCLEOTIDE SEQUENCE</scope>
    <source>
        <tissue evidence="25">Leaf</tissue>
    </source>
</reference>
<evidence type="ECO:0000259" key="24">
    <source>
        <dbReference type="PROSITE" id="PS50948"/>
    </source>
</evidence>
<dbReference type="SMART" id="SM00108">
    <property type="entry name" value="B_lectin"/>
    <property type="match status" value="1"/>
</dbReference>
<proteinExistence type="inferred from homology"/>
<dbReference type="CDD" id="cd14066">
    <property type="entry name" value="STKc_IRAK"/>
    <property type="match status" value="1"/>
</dbReference>
<evidence type="ECO:0000259" key="23">
    <source>
        <dbReference type="PROSITE" id="PS50927"/>
    </source>
</evidence>
<keyword evidence="16" id="KW-0325">Glycoprotein</keyword>
<keyword evidence="12 21" id="KW-1133">Transmembrane helix</keyword>
<evidence type="ECO:0000256" key="15">
    <source>
        <dbReference type="ARBA" id="ARBA00023170"/>
    </source>
</evidence>
<dbReference type="InterPro" id="IPR017441">
    <property type="entry name" value="Protein_kinase_ATP_BS"/>
</dbReference>
<keyword evidence="13 21" id="KW-0472">Membrane</keyword>
<dbReference type="PROSITE" id="PS50011">
    <property type="entry name" value="PROTEIN_KINASE_DOM"/>
    <property type="match status" value="1"/>
</dbReference>
<evidence type="ECO:0000256" key="10">
    <source>
        <dbReference type="ARBA" id="ARBA00022777"/>
    </source>
</evidence>
<evidence type="ECO:0000313" key="26">
    <source>
        <dbReference type="Proteomes" id="UP000829196"/>
    </source>
</evidence>
<comment type="catalytic activity">
    <reaction evidence="17 19">
        <text>L-threonyl-[protein] + ATP = O-phospho-L-threonyl-[protein] + ADP + H(+)</text>
        <dbReference type="Rhea" id="RHEA:46608"/>
        <dbReference type="Rhea" id="RHEA-COMP:11060"/>
        <dbReference type="Rhea" id="RHEA-COMP:11605"/>
        <dbReference type="ChEBI" id="CHEBI:15378"/>
        <dbReference type="ChEBI" id="CHEBI:30013"/>
        <dbReference type="ChEBI" id="CHEBI:30616"/>
        <dbReference type="ChEBI" id="CHEBI:61977"/>
        <dbReference type="ChEBI" id="CHEBI:456216"/>
        <dbReference type="EC" id="2.7.11.1"/>
    </reaction>
</comment>
<evidence type="ECO:0000256" key="13">
    <source>
        <dbReference type="ARBA" id="ARBA00023136"/>
    </source>
</evidence>
<keyword evidence="2 19" id="KW-0723">Serine/threonine-protein kinase</keyword>
<dbReference type="PIRSF" id="PIRSF000641">
    <property type="entry name" value="SRK"/>
    <property type="match status" value="1"/>
</dbReference>
<evidence type="ECO:0000256" key="21">
    <source>
        <dbReference type="SAM" id="Phobius"/>
    </source>
</evidence>
<keyword evidence="3" id="KW-0245">EGF-like domain</keyword>
<evidence type="ECO:0000256" key="3">
    <source>
        <dbReference type="ARBA" id="ARBA00022536"/>
    </source>
</evidence>
<dbReference type="Gene3D" id="2.90.10.10">
    <property type="entry name" value="Bulb-type lectin domain"/>
    <property type="match status" value="1"/>
</dbReference>
<dbReference type="OrthoDB" id="4062651at2759"/>
<feature type="domain" description="Protein kinase" evidence="22">
    <location>
        <begin position="549"/>
        <end position="836"/>
    </location>
</feature>
<dbReference type="InterPro" id="IPR008271">
    <property type="entry name" value="Ser/Thr_kinase_AS"/>
</dbReference>
<gene>
    <name evidence="25" type="ORF">KFK09_003511</name>
</gene>
<dbReference type="FunFam" id="3.30.200.20:FF:000178">
    <property type="entry name" value="serine/threonine-protein kinase PBS1-like"/>
    <property type="match status" value="1"/>
</dbReference>
<feature type="transmembrane region" description="Helical" evidence="21">
    <location>
        <begin position="493"/>
        <end position="513"/>
    </location>
</feature>
<comment type="catalytic activity">
    <reaction evidence="18 19">
        <text>L-seryl-[protein] + ATP = O-phospho-L-seryl-[protein] + ADP + H(+)</text>
        <dbReference type="Rhea" id="RHEA:17989"/>
        <dbReference type="Rhea" id="RHEA-COMP:9863"/>
        <dbReference type="Rhea" id="RHEA-COMP:11604"/>
        <dbReference type="ChEBI" id="CHEBI:15378"/>
        <dbReference type="ChEBI" id="CHEBI:29999"/>
        <dbReference type="ChEBI" id="CHEBI:30616"/>
        <dbReference type="ChEBI" id="CHEBI:83421"/>
        <dbReference type="ChEBI" id="CHEBI:456216"/>
        <dbReference type="EC" id="2.7.11.1"/>
    </reaction>
</comment>
<dbReference type="InterPro" id="IPR024171">
    <property type="entry name" value="SRK-like_kinase"/>
</dbReference>
<evidence type="ECO:0000256" key="20">
    <source>
        <dbReference type="PROSITE-ProRule" id="PRU10141"/>
    </source>
</evidence>
<keyword evidence="10 19" id="KW-0418">Kinase</keyword>
<evidence type="ECO:0000256" key="18">
    <source>
        <dbReference type="ARBA" id="ARBA00048679"/>
    </source>
</evidence>
<comment type="similarity">
    <text evidence="19">Belongs to the protein kinase superfamily. Ser/Thr protein kinase family.</text>
</comment>
<evidence type="ECO:0000256" key="12">
    <source>
        <dbReference type="ARBA" id="ARBA00022989"/>
    </source>
</evidence>
<dbReference type="EC" id="2.7.11.1" evidence="19"/>
<keyword evidence="6 21" id="KW-0812">Transmembrane</keyword>
<feature type="domain" description="Apple" evidence="24">
    <location>
        <begin position="379"/>
        <end position="461"/>
    </location>
</feature>
<evidence type="ECO:0000256" key="14">
    <source>
        <dbReference type="ARBA" id="ARBA00023157"/>
    </source>
</evidence>
<accession>A0A8T3C388</accession>
<keyword evidence="14" id="KW-1015">Disulfide bond</keyword>
<dbReference type="CDD" id="cd00028">
    <property type="entry name" value="B_lectin"/>
    <property type="match status" value="1"/>
</dbReference>
<comment type="subcellular location">
    <subcellularLocation>
        <location evidence="1">Membrane</location>
        <topology evidence="1">Single-pass type I membrane protein</topology>
    </subcellularLocation>
</comment>
<dbReference type="PROSITE" id="PS00107">
    <property type="entry name" value="PROTEIN_KINASE_ATP"/>
    <property type="match status" value="1"/>
</dbReference>
<keyword evidence="7" id="KW-0732">Signal</keyword>
<dbReference type="InterPro" id="IPR001480">
    <property type="entry name" value="Bulb-type_lectin_dom"/>
</dbReference>
<dbReference type="GO" id="GO:0051707">
    <property type="term" value="P:response to other organism"/>
    <property type="evidence" value="ECO:0007669"/>
    <property type="project" value="UniProtKB-ARBA"/>
</dbReference>
<comment type="caution">
    <text evidence="25">The sequence shown here is derived from an EMBL/GenBank/DDBJ whole genome shotgun (WGS) entry which is preliminary data.</text>
</comment>
<feature type="domain" description="Bulb-type lectin" evidence="23">
    <location>
        <begin position="79"/>
        <end position="196"/>
    </location>
</feature>
<keyword evidence="11 19" id="KW-0067">ATP-binding</keyword>
<evidence type="ECO:0000313" key="25">
    <source>
        <dbReference type="EMBL" id="KAI0524147.1"/>
    </source>
</evidence>
<evidence type="ECO:0000256" key="11">
    <source>
        <dbReference type="ARBA" id="ARBA00022840"/>
    </source>
</evidence>
<evidence type="ECO:0000256" key="6">
    <source>
        <dbReference type="ARBA" id="ARBA00022692"/>
    </source>
</evidence>
<name>A0A8T3C388_DENNO</name>
<feature type="binding site" evidence="20">
    <location>
        <position position="578"/>
    </location>
    <ligand>
        <name>ATP</name>
        <dbReference type="ChEBI" id="CHEBI:30616"/>
    </ligand>
</feature>
<dbReference type="SMART" id="SM00220">
    <property type="entry name" value="S_TKc"/>
    <property type="match status" value="1"/>
</dbReference>
<dbReference type="Pfam" id="PF01453">
    <property type="entry name" value="B_lectin"/>
    <property type="match status" value="1"/>
</dbReference>
<keyword evidence="26" id="KW-1185">Reference proteome</keyword>
<dbReference type="FunFam" id="1.10.510.10:FF:000248">
    <property type="entry name" value="S-receptor-like kinase 5"/>
    <property type="match status" value="1"/>
</dbReference>
<dbReference type="PROSITE" id="PS50948">
    <property type="entry name" value="PAN"/>
    <property type="match status" value="1"/>
</dbReference>
<keyword evidence="4" id="KW-0597">Phosphoprotein</keyword>
<evidence type="ECO:0000256" key="17">
    <source>
        <dbReference type="ARBA" id="ARBA00047899"/>
    </source>
</evidence>
<dbReference type="GO" id="GO:0030246">
    <property type="term" value="F:carbohydrate binding"/>
    <property type="evidence" value="ECO:0007669"/>
    <property type="project" value="UniProtKB-KW"/>
</dbReference>
<keyword evidence="9 19" id="KW-0547">Nucleotide-binding</keyword>
<evidence type="ECO:0000256" key="7">
    <source>
        <dbReference type="ARBA" id="ARBA00022729"/>
    </source>
</evidence>
<dbReference type="InterPro" id="IPR003609">
    <property type="entry name" value="Pan_app"/>
</dbReference>
<dbReference type="Gene3D" id="1.10.510.10">
    <property type="entry name" value="Transferase(Phosphotransferase) domain 1"/>
    <property type="match status" value="1"/>
</dbReference>
<dbReference type="PANTHER" id="PTHR47976">
    <property type="entry name" value="G-TYPE LECTIN S-RECEPTOR-LIKE SERINE/THREONINE-PROTEIN KINASE SD2-5"/>
    <property type="match status" value="1"/>
</dbReference>
<evidence type="ECO:0000256" key="16">
    <source>
        <dbReference type="ARBA" id="ARBA00023180"/>
    </source>
</evidence>
<protein>
    <recommendedName>
        <fullName evidence="19">Receptor-like serine/threonine-protein kinase</fullName>
        <ecNumber evidence="19">2.7.11.1</ecNumber>
    </recommendedName>
</protein>
<dbReference type="PROSITE" id="PS50927">
    <property type="entry name" value="BULB_LECTIN"/>
    <property type="match status" value="1"/>
</dbReference>